<organism evidence="1 2">
    <name type="scientific">Halomonas daqiaonensis</name>
    <dbReference type="NCBI Taxonomy" id="650850"/>
    <lineage>
        <taxon>Bacteria</taxon>
        <taxon>Pseudomonadati</taxon>
        <taxon>Pseudomonadota</taxon>
        <taxon>Gammaproteobacteria</taxon>
        <taxon>Oceanospirillales</taxon>
        <taxon>Halomonadaceae</taxon>
        <taxon>Halomonas</taxon>
    </lineage>
</organism>
<dbReference type="OrthoDB" id="1825624at2"/>
<dbReference type="EMBL" id="FOBC01000008">
    <property type="protein sequence ID" value="SEL28946.1"/>
    <property type="molecule type" value="Genomic_DNA"/>
</dbReference>
<proteinExistence type="predicted"/>
<dbReference type="Pfam" id="PF19888">
    <property type="entry name" value="DUF6361"/>
    <property type="match status" value="1"/>
</dbReference>
<name>A0A1H7NZY9_9GAMM</name>
<dbReference type="AlphaFoldDB" id="A0A1H7NZY9"/>
<dbReference type="RefSeq" id="WP_089712583.1">
    <property type="nucleotide sequence ID" value="NZ_FOBC01000008.1"/>
</dbReference>
<dbReference type="Proteomes" id="UP000198807">
    <property type="component" value="Unassembled WGS sequence"/>
</dbReference>
<protein>
    <submittedName>
        <fullName evidence="1">Uncharacterized protein</fullName>
    </submittedName>
</protein>
<keyword evidence="2" id="KW-1185">Reference proteome</keyword>
<dbReference type="STRING" id="650850.SAMN04488129_108144"/>
<reference evidence="2" key="1">
    <citation type="submission" date="2016-10" db="EMBL/GenBank/DDBJ databases">
        <authorList>
            <person name="Varghese N."/>
            <person name="Submissions S."/>
        </authorList>
    </citation>
    <scope>NUCLEOTIDE SEQUENCE [LARGE SCALE GENOMIC DNA]</scope>
    <source>
        <strain evidence="2">CGMCC 1.9150</strain>
    </source>
</reference>
<accession>A0A1H7NZY9</accession>
<gene>
    <name evidence="1" type="ORF">SAMN04488129_108144</name>
</gene>
<evidence type="ECO:0000313" key="2">
    <source>
        <dbReference type="Proteomes" id="UP000198807"/>
    </source>
</evidence>
<evidence type="ECO:0000313" key="1">
    <source>
        <dbReference type="EMBL" id="SEL28946.1"/>
    </source>
</evidence>
<sequence length="392" mass="45404">MSSLAWIDFDEAERQRAQRIIALFQERESRDELGLGSIRDSIADHLFPGTSTIQTRLRYMLFVPWLYQSLEQRRRAPHQLKEEARTLEIRLVEALKTGGEKKGIIGREAGVKLQRLPSSVYWAGLNAWGIRLFHGSIDSYFAALQRRRLDHTPDESETSAERYSNQKFWTKGLPPCPAKLLDSTTFRLTKDEAGFIIDRLVSQQPSSLLTHLAQHRVDAECDYIWEHPQRHDFPAKAQHLVQQADRFSAVLHGASLLYNLQLSERREHDDWVRSYQQRIEAWADGIDLKAIQNWSLDDFWKTVEHPAHNIRPATRRFVAQWLEQVASGVERISASYSARSLVKKRESQLKSSQSRFTNRAVLDRWTGASGAERLSFRWSQAKSHLRDLAHAR</sequence>
<dbReference type="InterPro" id="IPR045941">
    <property type="entry name" value="DUF6361"/>
</dbReference>